<protein>
    <submittedName>
        <fullName evidence="2">FAD-dependent oxidoreductase</fullName>
    </submittedName>
</protein>
<dbReference type="GO" id="GO:0050660">
    <property type="term" value="F:flavin adenine dinucleotide binding"/>
    <property type="evidence" value="ECO:0007669"/>
    <property type="project" value="TreeGrafter"/>
</dbReference>
<dbReference type="InterPro" id="IPR036188">
    <property type="entry name" value="FAD/NAD-bd_sf"/>
</dbReference>
<dbReference type="SUPFAM" id="SSF51905">
    <property type="entry name" value="FAD/NAD(P)-binding domain"/>
    <property type="match status" value="1"/>
</dbReference>
<accession>A0A0B2AE32</accession>
<gene>
    <name evidence="2" type="ORF">LK09_00660</name>
</gene>
<evidence type="ECO:0000256" key="1">
    <source>
        <dbReference type="ARBA" id="ARBA00023002"/>
    </source>
</evidence>
<evidence type="ECO:0000313" key="2">
    <source>
        <dbReference type="EMBL" id="KHK99881.1"/>
    </source>
</evidence>
<keyword evidence="1" id="KW-0560">Oxidoreductase</keyword>
<dbReference type="Pfam" id="PF13738">
    <property type="entry name" value="Pyr_redox_3"/>
    <property type="match status" value="1"/>
</dbReference>
<reference evidence="2 3" key="1">
    <citation type="submission" date="2014-11" db="EMBL/GenBank/DDBJ databases">
        <title>Genome sequence of Microbacterium mangrovi MUSC 115(T).</title>
        <authorList>
            <person name="Lee L.-H."/>
        </authorList>
    </citation>
    <scope>NUCLEOTIDE SEQUENCE [LARGE SCALE GENOMIC DNA]</scope>
    <source>
        <strain evidence="2 3">MUSC 115</strain>
    </source>
</reference>
<organism evidence="2 3">
    <name type="scientific">Microbacterium mangrovi</name>
    <dbReference type="NCBI Taxonomy" id="1348253"/>
    <lineage>
        <taxon>Bacteria</taxon>
        <taxon>Bacillati</taxon>
        <taxon>Actinomycetota</taxon>
        <taxon>Actinomycetes</taxon>
        <taxon>Micrococcales</taxon>
        <taxon>Microbacteriaceae</taxon>
        <taxon>Microbacterium</taxon>
    </lineage>
</organism>
<keyword evidence="3" id="KW-1185">Reference proteome</keyword>
<sequence>MEETEVLVVGGGQAGIAMSEHLTRGGVPHIVVERDRVAERWRSWRWDSLVANGPAWHDRFPGMEFDLDPDAFAGKDEVAEYLTAYAANFGAPIRTGVEVTSVRKNAGAPGFRAVTSQGTIAARYVVAATGPFQTPIVPQVVPASAGIHQIHSSAYHRPGQLPEGGVLVVGAGSSGVQIADELRASGREVFLAVGPHDRPPRSYRGRDFCYWLGVLGKWDAATPAAGAEHVTIAVSGANGGRTVDFRRLAASGITLLGRAGAYADGVLAFAPDLAKNIAAGDANYLGLLQEADAFIARNGLDLPEEPAAHVLGPDPLCVTDPILQLDLERAGITSIVWATGFGADYGWLEVDTFDERGRPRHQRGVSAEPGVYFLGLPWQSRRGSSFIWGVWHDAKYLADQIAIQRGYRAYDDAHPTASEPVLATTGASR</sequence>
<dbReference type="Gene3D" id="3.50.50.60">
    <property type="entry name" value="FAD/NAD(P)-binding domain"/>
    <property type="match status" value="2"/>
</dbReference>
<dbReference type="EMBL" id="JTDK01000001">
    <property type="protein sequence ID" value="KHK99881.1"/>
    <property type="molecule type" value="Genomic_DNA"/>
</dbReference>
<comment type="caution">
    <text evidence="2">The sequence shown here is derived from an EMBL/GenBank/DDBJ whole genome shotgun (WGS) entry which is preliminary data.</text>
</comment>
<dbReference type="PANTHER" id="PTHR43539:SF78">
    <property type="entry name" value="FLAVIN-CONTAINING MONOOXYGENASE"/>
    <property type="match status" value="1"/>
</dbReference>
<dbReference type="RefSeq" id="WP_039394266.1">
    <property type="nucleotide sequence ID" value="NZ_JTDK01000001.1"/>
</dbReference>
<dbReference type="PRINTS" id="PR00411">
    <property type="entry name" value="PNDRDTASEI"/>
</dbReference>
<dbReference type="InterPro" id="IPR050982">
    <property type="entry name" value="Auxin_biosynth/cation_transpt"/>
</dbReference>
<dbReference type="PANTHER" id="PTHR43539">
    <property type="entry name" value="FLAVIN-BINDING MONOOXYGENASE-LIKE PROTEIN (AFU_ORTHOLOGUE AFUA_4G09220)"/>
    <property type="match status" value="1"/>
</dbReference>
<name>A0A0B2AE32_9MICO</name>
<dbReference type="GO" id="GO:0004497">
    <property type="term" value="F:monooxygenase activity"/>
    <property type="evidence" value="ECO:0007669"/>
    <property type="project" value="TreeGrafter"/>
</dbReference>
<proteinExistence type="predicted"/>
<dbReference type="OrthoDB" id="9808049at2"/>
<dbReference type="Proteomes" id="UP000031030">
    <property type="component" value="Unassembled WGS sequence"/>
</dbReference>
<dbReference type="STRING" id="1348253.LK09_00660"/>
<dbReference type="AlphaFoldDB" id="A0A0B2AE32"/>
<dbReference type="PRINTS" id="PR00368">
    <property type="entry name" value="FADPNR"/>
</dbReference>
<evidence type="ECO:0000313" key="3">
    <source>
        <dbReference type="Proteomes" id="UP000031030"/>
    </source>
</evidence>